<protein>
    <recommendedName>
        <fullName evidence="1">DUF6729 domain-containing protein</fullName>
    </recommendedName>
</protein>
<dbReference type="PANTHER" id="PTHR24401:SF29">
    <property type="entry name" value="SI:CH211-243P7.3-RELATED"/>
    <property type="match status" value="1"/>
</dbReference>
<feature type="domain" description="DUF6729" evidence="1">
    <location>
        <begin position="7"/>
        <end position="92"/>
    </location>
</feature>
<accession>A0A2U9C7W1</accession>
<evidence type="ECO:0000259" key="1">
    <source>
        <dbReference type="Pfam" id="PF20499"/>
    </source>
</evidence>
<dbReference type="Pfam" id="PF20499">
    <property type="entry name" value="DUF6729"/>
    <property type="match status" value="1"/>
</dbReference>
<dbReference type="AlphaFoldDB" id="A0A2U9C7W1"/>
<keyword evidence="3" id="KW-1185">Reference proteome</keyword>
<proteinExistence type="predicted"/>
<reference evidence="2 3" key="1">
    <citation type="submission" date="2017-12" db="EMBL/GenBank/DDBJ databases">
        <title>Integrating genomic resources of turbot (Scophthalmus maximus) in depth evaluation of genetic and physical mapping variation across individuals.</title>
        <authorList>
            <person name="Martinez P."/>
        </authorList>
    </citation>
    <scope>NUCLEOTIDE SEQUENCE [LARGE SCALE GENOMIC DNA]</scope>
</reference>
<evidence type="ECO:0000313" key="2">
    <source>
        <dbReference type="EMBL" id="AWP12518.1"/>
    </source>
</evidence>
<name>A0A2U9C7W1_SCOMX</name>
<dbReference type="Proteomes" id="UP000246464">
    <property type="component" value="Chromosome 13"/>
</dbReference>
<sequence>MTQANGSRFACDIRVIRLLWERGLGISPTRVVNQFRENHTEECLHCVARYITECVDFLQRPGLLPMAFLELPEPAVVPSVKWLLSVYSQDILTRLEDIKARITSTYGTILKMDSTKKITKKLSGTAKGTALWLTSVINEYGQILLSVLTAQEGLGLDMTAEDLIKRYQQAVVDPPVALYVDYGCCAE</sequence>
<evidence type="ECO:0000313" key="3">
    <source>
        <dbReference type="Proteomes" id="UP000246464"/>
    </source>
</evidence>
<dbReference type="PANTHER" id="PTHR24401">
    <property type="entry name" value="SI:CH211-243P7.3-RELATED"/>
    <property type="match status" value="1"/>
</dbReference>
<dbReference type="EMBL" id="CP026255">
    <property type="protein sequence ID" value="AWP12518.1"/>
    <property type="molecule type" value="Genomic_DNA"/>
</dbReference>
<gene>
    <name evidence="2" type="ORF">SMAX5B_019217</name>
</gene>
<organism evidence="2 3">
    <name type="scientific">Scophthalmus maximus</name>
    <name type="common">Turbot</name>
    <name type="synonym">Psetta maxima</name>
    <dbReference type="NCBI Taxonomy" id="52904"/>
    <lineage>
        <taxon>Eukaryota</taxon>
        <taxon>Metazoa</taxon>
        <taxon>Chordata</taxon>
        <taxon>Craniata</taxon>
        <taxon>Vertebrata</taxon>
        <taxon>Euteleostomi</taxon>
        <taxon>Actinopterygii</taxon>
        <taxon>Neopterygii</taxon>
        <taxon>Teleostei</taxon>
        <taxon>Neoteleostei</taxon>
        <taxon>Acanthomorphata</taxon>
        <taxon>Carangaria</taxon>
        <taxon>Pleuronectiformes</taxon>
        <taxon>Pleuronectoidei</taxon>
        <taxon>Scophthalmidae</taxon>
        <taxon>Scophthalmus</taxon>
    </lineage>
</organism>
<dbReference type="InterPro" id="IPR046616">
    <property type="entry name" value="DUF6729"/>
</dbReference>